<reference evidence="1" key="1">
    <citation type="submission" date="2023-04" db="EMBL/GenBank/DDBJ databases">
        <title>Black Yeasts Isolated from many extreme environments.</title>
        <authorList>
            <person name="Coleine C."/>
            <person name="Stajich J.E."/>
            <person name="Selbmann L."/>
        </authorList>
    </citation>
    <scope>NUCLEOTIDE SEQUENCE</scope>
    <source>
        <strain evidence="1">CCFEE 5312</strain>
    </source>
</reference>
<keyword evidence="2" id="KW-1185">Reference proteome</keyword>
<comment type="caution">
    <text evidence="1">The sequence shown here is derived from an EMBL/GenBank/DDBJ whole genome shotgun (WGS) entry which is preliminary data.</text>
</comment>
<gene>
    <name evidence="1" type="ORF">LTR09_012082</name>
</gene>
<proteinExistence type="predicted"/>
<evidence type="ECO:0000313" key="1">
    <source>
        <dbReference type="EMBL" id="KAK3046443.1"/>
    </source>
</evidence>
<organism evidence="1 2">
    <name type="scientific">Extremus antarcticus</name>
    <dbReference type="NCBI Taxonomy" id="702011"/>
    <lineage>
        <taxon>Eukaryota</taxon>
        <taxon>Fungi</taxon>
        <taxon>Dikarya</taxon>
        <taxon>Ascomycota</taxon>
        <taxon>Pezizomycotina</taxon>
        <taxon>Dothideomycetes</taxon>
        <taxon>Dothideomycetidae</taxon>
        <taxon>Mycosphaerellales</taxon>
        <taxon>Extremaceae</taxon>
        <taxon>Extremus</taxon>
    </lineage>
</organism>
<evidence type="ECO:0000313" key="2">
    <source>
        <dbReference type="Proteomes" id="UP001271007"/>
    </source>
</evidence>
<dbReference type="AlphaFoldDB" id="A0AAJ0D5Q0"/>
<sequence>MASPSPLPGILRLPRELRDEIYVYLIHARTEAPLYPSLPGKRLADDRISYEFSVPQCQHWRYSPLVWTNRQLRNEYFALISSLLASGHLLRAEVDIMVKGYLQWPTWTYLPPYLAPHIPFDLDVQLRVFSTEGFGSNDGWPRQPGTAFRDLTAMLNRFIHFGPYFFANKESSPGGLPKGWLASEWSHPEDQPRDFPMLTATYPGPNHSWVRGMRSKRLFKINTLSVHITYQDDYPPDTWPETTHTIFKGLKDLATVGVAHGVIKTVHAHATYLYKGKTKVFDAAWDVPEEPDFNRRKTWVETGFLGGGCHCLSDEYLPDLWCRDILNVPLRWFELTTNLLLAM</sequence>
<protein>
    <submittedName>
        <fullName evidence="1">Uncharacterized protein</fullName>
    </submittedName>
</protein>
<dbReference type="EMBL" id="JAWDJX010000092">
    <property type="protein sequence ID" value="KAK3046443.1"/>
    <property type="molecule type" value="Genomic_DNA"/>
</dbReference>
<dbReference type="Proteomes" id="UP001271007">
    <property type="component" value="Unassembled WGS sequence"/>
</dbReference>
<accession>A0AAJ0D5Q0</accession>
<name>A0AAJ0D5Q0_9PEZI</name>